<evidence type="ECO:0000313" key="3">
    <source>
        <dbReference type="Proteomes" id="UP000466730"/>
    </source>
</evidence>
<dbReference type="RefSeq" id="WP_153747806.1">
    <property type="nucleotide sequence ID" value="NZ_BAAADI010000008.1"/>
</dbReference>
<keyword evidence="1" id="KW-0472">Membrane</keyword>
<keyword evidence="3" id="KW-1185">Reference proteome</keyword>
<evidence type="ECO:0000256" key="1">
    <source>
        <dbReference type="SAM" id="Phobius"/>
    </source>
</evidence>
<organism evidence="2 3">
    <name type="scientific">Rhodovulum strictum</name>
    <dbReference type="NCBI Taxonomy" id="58314"/>
    <lineage>
        <taxon>Bacteria</taxon>
        <taxon>Pseudomonadati</taxon>
        <taxon>Pseudomonadota</taxon>
        <taxon>Alphaproteobacteria</taxon>
        <taxon>Rhodobacterales</taxon>
        <taxon>Paracoccaceae</taxon>
        <taxon>Rhodovulum</taxon>
    </lineage>
</organism>
<feature type="transmembrane region" description="Helical" evidence="1">
    <location>
        <begin position="145"/>
        <end position="162"/>
    </location>
</feature>
<dbReference type="Proteomes" id="UP000466730">
    <property type="component" value="Unassembled WGS sequence"/>
</dbReference>
<keyword evidence="1" id="KW-1133">Transmembrane helix</keyword>
<feature type="transmembrane region" description="Helical" evidence="1">
    <location>
        <begin position="115"/>
        <end position="133"/>
    </location>
</feature>
<reference evidence="2 3" key="1">
    <citation type="submission" date="2019-11" db="EMBL/GenBank/DDBJ databases">
        <title>Draft Whole-Genome sequence of the marine photosynthetic bacterium Rhodovulum strictum DSM 11289.</title>
        <authorList>
            <person name="Kyndt J.A."/>
            <person name="Meyer T.E."/>
        </authorList>
    </citation>
    <scope>NUCLEOTIDE SEQUENCE [LARGE SCALE GENOMIC DNA]</scope>
    <source>
        <strain evidence="2 3">DSM 11289</strain>
    </source>
</reference>
<comment type="caution">
    <text evidence="2">The sequence shown here is derived from an EMBL/GenBank/DDBJ whole genome shotgun (WGS) entry which is preliminary data.</text>
</comment>
<feature type="transmembrane region" description="Helical" evidence="1">
    <location>
        <begin position="174"/>
        <end position="205"/>
    </location>
</feature>
<feature type="transmembrane region" description="Helical" evidence="1">
    <location>
        <begin position="212"/>
        <end position="237"/>
    </location>
</feature>
<dbReference type="OrthoDB" id="7993201at2"/>
<sequence length="536" mass="55748">MTRLDMLGLAAAMAAVLGAASWAGLAAGGLYPAMHEGDMLHMVQIVLHQAAGDWPHLDFMTPLGVLANAPIALFVRLGHPFAEAFVLGQALVGAALLPAAWWAAHDRLARPWAHVFGAGIMLLAVALVPATAAPEISLSMSYNRWAWAILFVVLVLAVLPGRRAGQRARVADGAIMGLGLAALALIKMTYLVAAVPVVALALLLARDRHGALAVLGTGLGVMLAVTLAAGPGFWVAYLGDLLAVARTDIRPFPGDSLLDVLTGPRGVAGTMLLFAAVTLARRSGRLREGLLLLAAAPGLAYVTYQNYGNDPVWLFFLGIFALTLCAAPGQGAGRGLAVTGWGALILVAPILVAMAESPLRNLMARSVDAVEVLPGDQGIRMRPDRIAHVQTRVSRPLAAGQDIGQGASMPELTLLEGAPLEPCRLLSGLVGWFRAVSEDVGAAGFGGRPVLVADMLSAYALFGGVAPLPGGAPWYYGGLPGVEAAELVLVPQCAARPDVRASILRELDEAGYVLTELRRTPDYVLLGIAPSAASPR</sequence>
<evidence type="ECO:0000313" key="2">
    <source>
        <dbReference type="EMBL" id="MRH20493.1"/>
    </source>
</evidence>
<dbReference type="AlphaFoldDB" id="A0A844BHQ5"/>
<name>A0A844BHQ5_9RHOB</name>
<proteinExistence type="predicted"/>
<evidence type="ECO:0008006" key="4">
    <source>
        <dbReference type="Google" id="ProtNLM"/>
    </source>
</evidence>
<gene>
    <name evidence="2" type="ORF">GH815_05765</name>
</gene>
<feature type="transmembrane region" description="Helical" evidence="1">
    <location>
        <begin position="84"/>
        <end position="103"/>
    </location>
</feature>
<dbReference type="EMBL" id="WJPO01000006">
    <property type="protein sequence ID" value="MRH20493.1"/>
    <property type="molecule type" value="Genomic_DNA"/>
</dbReference>
<protein>
    <recommendedName>
        <fullName evidence="4">DUF2029 domain-containing protein</fullName>
    </recommendedName>
</protein>
<keyword evidence="1" id="KW-0812">Transmembrane</keyword>
<accession>A0A844BHQ5</accession>
<feature type="transmembrane region" description="Helical" evidence="1">
    <location>
        <begin position="289"/>
        <end position="307"/>
    </location>
</feature>
<feature type="transmembrane region" description="Helical" evidence="1">
    <location>
        <begin position="313"/>
        <end position="329"/>
    </location>
</feature>
<feature type="transmembrane region" description="Helical" evidence="1">
    <location>
        <begin position="336"/>
        <end position="355"/>
    </location>
</feature>